<reference evidence="1" key="2">
    <citation type="journal article" date="2024" name="Int. J. Antimicrob. Agents">
        <title>Identification of a novel Providencia species showing multi-drug-resistant in three patients with hospital-acquired infection.</title>
        <authorList>
            <person name="Yang W."/>
            <person name="Chen J."/>
            <person name="Yang F."/>
            <person name="Ji P."/>
            <person name="Shen S."/>
            <person name="Yin D."/>
            <person name="Hu F."/>
        </authorList>
    </citation>
    <scope>NUCLEOTIDE SEQUENCE</scope>
    <source>
        <strain evidence="1">CRE-138-0111</strain>
    </source>
</reference>
<proteinExistence type="predicted"/>
<sequence>MLIPYVSFTSNKRSYLIRETSISQSWPDSRHADVETFVLSTGKVLRATNIKRFNFIDIAAHQDPIPVTVNDNINFWKAKAP</sequence>
<accession>A0ABT9AUF6</accession>
<protein>
    <submittedName>
        <fullName evidence="1">Uncharacterized protein</fullName>
    </submittedName>
</protein>
<name>A0ABT9AUF6_9GAMM</name>
<dbReference type="Proteomes" id="UP001176478">
    <property type="component" value="Unassembled WGS sequence"/>
</dbReference>
<reference evidence="1" key="1">
    <citation type="submission" date="2023-07" db="EMBL/GenBank/DDBJ databases">
        <authorList>
            <person name="Yang W."/>
            <person name="Chen J."/>
            <person name="Ji P."/>
            <person name="Hu F."/>
        </authorList>
    </citation>
    <scope>NUCLEOTIDE SEQUENCE</scope>
    <source>
        <strain evidence="1">CRE-138-0111</strain>
    </source>
</reference>
<evidence type="ECO:0000313" key="1">
    <source>
        <dbReference type="EMBL" id="MDO7858206.1"/>
    </source>
</evidence>
<dbReference type="EMBL" id="JAUQTG010000012">
    <property type="protein sequence ID" value="MDO7858206.1"/>
    <property type="molecule type" value="Genomic_DNA"/>
</dbReference>
<comment type="caution">
    <text evidence="1">The sequence shown here is derived from an EMBL/GenBank/DDBJ whole genome shotgun (WGS) entry which is preliminary data.</text>
</comment>
<organism evidence="1 2">
    <name type="scientific">Providencia huashanensis</name>
    <dbReference type="NCBI Taxonomy" id="3037798"/>
    <lineage>
        <taxon>Bacteria</taxon>
        <taxon>Pseudomonadati</taxon>
        <taxon>Pseudomonadota</taxon>
        <taxon>Gammaproteobacteria</taxon>
        <taxon>Enterobacterales</taxon>
        <taxon>Morganellaceae</taxon>
        <taxon>Providencia</taxon>
    </lineage>
</organism>
<keyword evidence="2" id="KW-1185">Reference proteome</keyword>
<evidence type="ECO:0000313" key="2">
    <source>
        <dbReference type="Proteomes" id="UP001176478"/>
    </source>
</evidence>
<gene>
    <name evidence="1" type="ORF">Q5E86_18045</name>
</gene>